<sequence length="571" mass="65035">MINHHYREQLGYLRGLAKEFTQKHPALAPMLAGQNADPDVERLLEGTAFLSGLVKERLDDDFPELIHGLTQLLFPHYLRPLPSATIMQFQPKANLSKVLKVKKGTKINSNPVDGHSCTFSTCADLDLHPLIIDDIEWLHGSAGQSSLRISFTLNGMSLKEWRPESLRLHLTGPYVEASNRYSFICQNIVDVKVNYPTGSSRIGKNKFQSLIGADDLTLLDYPTNSFPAFRVLQEYYMLPQKFLFFDLIDFARWGDERESQQFSIDLMFDASSELPPFTRDALELHCVPAVNLFDGEADSIILDHQKTEYKLLATRRQDQIYSLDRVVGYQQGTVTAREYRPFEMFNPNSEHIPVYSLRRRLNKISKGSSLYLSVAYPKESETLKQETLSVNVRCTNGHLPEQIQYGDICKATESTPEKATFKNILTPTKPVEPPLGDNTLWRLISHLYLNQLTLSDPEHLMALLKLYIFTDSRDRAKVQANTKRADSIVSLRSQRRRRLFQGSMISGVDINVSLNPDGFPGKGDMFVFSAVLKHLLSSFSAINCFTQLTFENMNTKESYQWPPQVGQRQLI</sequence>
<gene>
    <name evidence="1" type="ORF">VMF7928_00215</name>
</gene>
<name>A0ABN8E1K4_9VIBR</name>
<dbReference type="NCBIfam" id="TIGR03359">
    <property type="entry name" value="VI_chp_6"/>
    <property type="match status" value="1"/>
</dbReference>
<evidence type="ECO:0000313" key="1">
    <source>
        <dbReference type="EMBL" id="CAH0536121.1"/>
    </source>
</evidence>
<organism evidence="1 2">
    <name type="scientific">Vibrio marisflavi CECT 7928</name>
    <dbReference type="NCBI Taxonomy" id="634439"/>
    <lineage>
        <taxon>Bacteria</taxon>
        <taxon>Pseudomonadati</taxon>
        <taxon>Pseudomonadota</taxon>
        <taxon>Gammaproteobacteria</taxon>
        <taxon>Vibrionales</taxon>
        <taxon>Vibrionaceae</taxon>
        <taxon>Vibrio</taxon>
    </lineage>
</organism>
<evidence type="ECO:0000313" key="2">
    <source>
        <dbReference type="Proteomes" id="UP000838748"/>
    </source>
</evidence>
<proteinExistence type="predicted"/>
<protein>
    <recommendedName>
        <fullName evidence="3">Type VI secretion system baseplate subunit TssF</fullName>
    </recommendedName>
</protein>
<comment type="caution">
    <text evidence="1">The sequence shown here is derived from an EMBL/GenBank/DDBJ whole genome shotgun (WGS) entry which is preliminary data.</text>
</comment>
<reference evidence="1" key="1">
    <citation type="submission" date="2021-11" db="EMBL/GenBank/DDBJ databases">
        <authorList>
            <person name="Rodrigo-Torres L."/>
            <person name="Arahal R. D."/>
            <person name="Lucena T."/>
        </authorList>
    </citation>
    <scope>NUCLEOTIDE SEQUENCE</scope>
    <source>
        <strain evidence="1">CECT 7928</strain>
    </source>
</reference>
<dbReference type="Pfam" id="PF05947">
    <property type="entry name" value="T6SS_TssF"/>
    <property type="match status" value="1"/>
</dbReference>
<accession>A0ABN8E1K4</accession>
<dbReference type="PIRSF" id="PIRSF028304">
    <property type="entry name" value="UCP028304"/>
    <property type="match status" value="1"/>
</dbReference>
<evidence type="ECO:0008006" key="3">
    <source>
        <dbReference type="Google" id="ProtNLM"/>
    </source>
</evidence>
<dbReference type="Proteomes" id="UP000838748">
    <property type="component" value="Unassembled WGS sequence"/>
</dbReference>
<dbReference type="PANTHER" id="PTHR35370">
    <property type="entry name" value="CYTOPLASMIC PROTEIN-RELATED-RELATED"/>
    <property type="match status" value="1"/>
</dbReference>
<dbReference type="InterPro" id="IPR010272">
    <property type="entry name" value="T6SS_TssF"/>
</dbReference>
<dbReference type="EMBL" id="CAKLDM010000001">
    <property type="protein sequence ID" value="CAH0536121.1"/>
    <property type="molecule type" value="Genomic_DNA"/>
</dbReference>
<dbReference type="RefSeq" id="WP_237359624.1">
    <property type="nucleotide sequence ID" value="NZ_CAKLDM010000001.1"/>
</dbReference>
<keyword evidence="2" id="KW-1185">Reference proteome</keyword>
<dbReference type="PANTHER" id="PTHR35370:SF1">
    <property type="entry name" value="TYPE VI SECRETION SYSTEM COMPONENT TSSF1"/>
    <property type="match status" value="1"/>
</dbReference>